<dbReference type="Proteomes" id="UP000287022">
    <property type="component" value="Unassembled WGS sequence"/>
</dbReference>
<organism evidence="3 4">
    <name type="scientific">Pseudidiomarina sediminum</name>
    <dbReference type="NCBI Taxonomy" id="431675"/>
    <lineage>
        <taxon>Bacteria</taxon>
        <taxon>Pseudomonadati</taxon>
        <taxon>Pseudomonadota</taxon>
        <taxon>Gammaproteobacteria</taxon>
        <taxon>Alteromonadales</taxon>
        <taxon>Idiomarinaceae</taxon>
        <taxon>Pseudidiomarina</taxon>
    </lineage>
</organism>
<feature type="transmembrane region" description="Helical" evidence="1">
    <location>
        <begin position="18"/>
        <end position="37"/>
    </location>
</feature>
<dbReference type="Pfam" id="PF00990">
    <property type="entry name" value="GGDEF"/>
    <property type="match status" value="1"/>
</dbReference>
<dbReference type="PROSITE" id="PS50883">
    <property type="entry name" value="EAL"/>
    <property type="match status" value="1"/>
</dbReference>
<dbReference type="EMBL" id="PIQE01000001">
    <property type="protein sequence ID" value="RUO75058.1"/>
    <property type="molecule type" value="Genomic_DNA"/>
</dbReference>
<dbReference type="Gene3D" id="3.30.70.270">
    <property type="match status" value="1"/>
</dbReference>
<dbReference type="RefSeq" id="WP_051206980.1">
    <property type="nucleotide sequence ID" value="NZ_PIQE01000001.1"/>
</dbReference>
<keyword evidence="1" id="KW-0812">Transmembrane</keyword>
<gene>
    <name evidence="3" type="ORF">CWI80_06950</name>
</gene>
<dbReference type="InterPro" id="IPR043128">
    <property type="entry name" value="Rev_trsase/Diguanyl_cyclase"/>
</dbReference>
<dbReference type="CDD" id="cd01948">
    <property type="entry name" value="EAL"/>
    <property type="match status" value="1"/>
</dbReference>
<dbReference type="InterPro" id="IPR029787">
    <property type="entry name" value="Nucleotide_cyclase"/>
</dbReference>
<dbReference type="InterPro" id="IPR001633">
    <property type="entry name" value="EAL_dom"/>
</dbReference>
<name>A0A432ZAU8_9GAMM</name>
<protein>
    <submittedName>
        <fullName evidence="3">GGDEF domain-containing protein</fullName>
    </submittedName>
</protein>
<dbReference type="InterPro" id="IPR000160">
    <property type="entry name" value="GGDEF_dom"/>
</dbReference>
<dbReference type="SMART" id="SM00267">
    <property type="entry name" value="GGDEF"/>
    <property type="match status" value="1"/>
</dbReference>
<dbReference type="STRING" id="1122124.GCA_000423165_00026"/>
<feature type="transmembrane region" description="Helical" evidence="1">
    <location>
        <begin position="95"/>
        <end position="115"/>
    </location>
</feature>
<accession>A0A432ZAU8</accession>
<proteinExistence type="predicted"/>
<feature type="transmembrane region" description="Helical" evidence="1">
    <location>
        <begin position="49"/>
        <end position="75"/>
    </location>
</feature>
<evidence type="ECO:0000313" key="3">
    <source>
        <dbReference type="EMBL" id="RUO75058.1"/>
    </source>
</evidence>
<evidence type="ECO:0000256" key="1">
    <source>
        <dbReference type="SAM" id="Phobius"/>
    </source>
</evidence>
<dbReference type="SUPFAM" id="SSF141868">
    <property type="entry name" value="EAL domain-like"/>
    <property type="match status" value="1"/>
</dbReference>
<dbReference type="SUPFAM" id="SSF55073">
    <property type="entry name" value="Nucleotide cyclase"/>
    <property type="match status" value="1"/>
</dbReference>
<dbReference type="Pfam" id="PF00563">
    <property type="entry name" value="EAL"/>
    <property type="match status" value="1"/>
</dbReference>
<reference evidence="4" key="1">
    <citation type="journal article" date="2018" name="Front. Microbiol.">
        <title>Genome-Based Analysis Reveals the Taxonomy and Diversity of the Family Idiomarinaceae.</title>
        <authorList>
            <person name="Liu Y."/>
            <person name="Lai Q."/>
            <person name="Shao Z."/>
        </authorList>
    </citation>
    <scope>NUCLEOTIDE SEQUENCE [LARGE SCALE GENOMIC DNA]</scope>
    <source>
        <strain evidence="4">c121</strain>
    </source>
</reference>
<dbReference type="GO" id="GO:0071111">
    <property type="term" value="F:cyclic-guanylate-specific phosphodiesterase activity"/>
    <property type="evidence" value="ECO:0007669"/>
    <property type="project" value="InterPro"/>
</dbReference>
<evidence type="ECO:0000259" key="2">
    <source>
        <dbReference type="PROSITE" id="PS50883"/>
    </source>
</evidence>
<feature type="domain" description="EAL" evidence="2">
    <location>
        <begin position="299"/>
        <end position="552"/>
    </location>
</feature>
<keyword evidence="1" id="KW-1133">Transmembrane helix</keyword>
<dbReference type="PANTHER" id="PTHR33121">
    <property type="entry name" value="CYCLIC DI-GMP PHOSPHODIESTERASE PDEF"/>
    <property type="match status" value="1"/>
</dbReference>
<dbReference type="InterPro" id="IPR050706">
    <property type="entry name" value="Cyclic-di-GMP_PDE-like"/>
</dbReference>
<keyword evidence="1" id="KW-0472">Membrane</keyword>
<dbReference type="PANTHER" id="PTHR33121:SF70">
    <property type="entry name" value="SIGNALING PROTEIN YKOW"/>
    <property type="match status" value="1"/>
</dbReference>
<keyword evidence="4" id="KW-1185">Reference proteome</keyword>
<comment type="caution">
    <text evidence="3">The sequence shown here is derived from an EMBL/GenBank/DDBJ whole genome shotgun (WGS) entry which is preliminary data.</text>
</comment>
<sequence>MNLIYSSLLRNASLPRRMLFVSVLLIAVAFITLLVWHTGGIKYVYSHTMYIPIVLAGTLLGYRGGLLIALVGGVALGPWMPINTSTLEMQEPLNWMFRTCAYAAVGLLAGFSSDIGRRYVAHLRVIARRDPISKLPNRKALLEQLAKHMAQEDYSTQRRTPFLVTCNIDNSMALRSAFGFEVIDTIIKTYADNLTQLQQYSLEVYRTHATQIAVLVDDVGMSDIERLMHDCLTTITETVRYGGLNIYVSRHLSGVRLDASEQDPNETLKHAEIAIARANEKLTDSFIYTPEVGANISKQLALMAEVSDAIENNQLLMYYQPKVDLKSQKVIGAEALIRWHHPERGWIRPDEFIPDAEHSTLILRISEFVLRAVIQQVQQWQQQGITIPISINVTGHDLLQPGFSQMMFGLLEEFQVDGSAIELEITEGTLIQDIDEVVSELLRLTRAKITVSIDDFGTGYSSLQYLYRLPISLLKIDQLFVKHLPEDQGASHICAAAVALAQKMGIKALAEGVETQQNLDYLVELGCDYGQGYFFSKPLSADAFAAWYHHRETQYEQPLG</sequence>
<evidence type="ECO:0000313" key="4">
    <source>
        <dbReference type="Proteomes" id="UP000287022"/>
    </source>
</evidence>
<dbReference type="InterPro" id="IPR035919">
    <property type="entry name" value="EAL_sf"/>
</dbReference>
<dbReference type="SMART" id="SM00052">
    <property type="entry name" value="EAL"/>
    <property type="match status" value="1"/>
</dbReference>
<dbReference type="AlphaFoldDB" id="A0A432ZAU8"/>
<dbReference type="Gene3D" id="3.20.20.450">
    <property type="entry name" value="EAL domain"/>
    <property type="match status" value="1"/>
</dbReference>